<proteinExistence type="predicted"/>
<comment type="caution">
    <text evidence="1">The sequence shown here is derived from an EMBL/GenBank/DDBJ whole genome shotgun (WGS) entry which is preliminary data.</text>
</comment>
<name>A0A4R1B774_9PROT</name>
<dbReference type="EMBL" id="SJZB01000053">
    <property type="protein sequence ID" value="TCJ11533.1"/>
    <property type="molecule type" value="Genomic_DNA"/>
</dbReference>
<sequence>MAHACGHANDDLFAKMLASQAAGQGALPPGLGLRAEAFGALLARHFPGFGPLGVAAGAELDPVRASERSDLVGLMLEGRAGSDPSEVWLAEIVAAACMAGDHLWQDLGLWSRKDLSRLMADNFPHLAALNDRDMKWKKFLYRQICDREGIPVCPAPSCQSCTDYAKCFESKE</sequence>
<evidence type="ECO:0000313" key="2">
    <source>
        <dbReference type="Proteomes" id="UP000295443"/>
    </source>
</evidence>
<dbReference type="GO" id="GO:0009399">
    <property type="term" value="P:nitrogen fixation"/>
    <property type="evidence" value="ECO:0007669"/>
    <property type="project" value="InterPro"/>
</dbReference>
<reference evidence="1 2" key="1">
    <citation type="submission" date="2019-03" db="EMBL/GenBank/DDBJ databases">
        <title>Genome sequence of Thiobacillaceae bacterium LSR1, a sulfur-oxidizing bacterium isolated from freshwater sediment.</title>
        <authorList>
            <person name="Li S."/>
        </authorList>
    </citation>
    <scope>NUCLEOTIDE SEQUENCE [LARGE SCALE GENOMIC DNA]</scope>
    <source>
        <strain evidence="1 2">LSR1</strain>
    </source>
</reference>
<dbReference type="GO" id="GO:0030151">
    <property type="term" value="F:molybdenum ion binding"/>
    <property type="evidence" value="ECO:0007669"/>
    <property type="project" value="InterPro"/>
</dbReference>
<dbReference type="AlphaFoldDB" id="A0A4R1B774"/>
<protein>
    <submittedName>
        <fullName evidence="1">Nitrogen fixation protein NifQ</fullName>
    </submittedName>
</protein>
<organism evidence="1 2">
    <name type="scientific">Parasulfuritortus cantonensis</name>
    <dbReference type="NCBI Taxonomy" id="2528202"/>
    <lineage>
        <taxon>Bacteria</taxon>
        <taxon>Pseudomonadati</taxon>
        <taxon>Pseudomonadota</taxon>
        <taxon>Betaproteobacteria</taxon>
        <taxon>Nitrosomonadales</taxon>
        <taxon>Thiobacillaceae</taxon>
        <taxon>Parasulfuritortus</taxon>
    </lineage>
</organism>
<keyword evidence="2" id="KW-1185">Reference proteome</keyword>
<gene>
    <name evidence="1" type="ORF">EZJ19_15365</name>
</gene>
<dbReference type="RefSeq" id="WP_131449232.1">
    <property type="nucleotide sequence ID" value="NZ_SJZB01000053.1"/>
</dbReference>
<dbReference type="OrthoDB" id="192277at2"/>
<evidence type="ECO:0000313" key="1">
    <source>
        <dbReference type="EMBL" id="TCJ11533.1"/>
    </source>
</evidence>
<accession>A0A4R1B774</accession>
<dbReference type="InterPro" id="IPR006975">
    <property type="entry name" value="NifQ"/>
</dbReference>
<dbReference type="Pfam" id="PF04891">
    <property type="entry name" value="NifQ"/>
    <property type="match status" value="1"/>
</dbReference>
<dbReference type="Proteomes" id="UP000295443">
    <property type="component" value="Unassembled WGS sequence"/>
</dbReference>